<feature type="transmembrane region" description="Helical" evidence="1">
    <location>
        <begin position="15"/>
        <end position="41"/>
    </location>
</feature>
<dbReference type="InterPro" id="IPR008023">
    <property type="entry name" value="DUF748"/>
</dbReference>
<accession>A0A9E9LB24</accession>
<dbReference type="InterPro" id="IPR036737">
    <property type="entry name" value="OmpA-like_sf"/>
</dbReference>
<keyword evidence="1" id="KW-0472">Membrane</keyword>
<proteinExistence type="predicted"/>
<dbReference type="PANTHER" id="PTHR30441">
    <property type="entry name" value="DUF748 DOMAIN-CONTAINING PROTEIN"/>
    <property type="match status" value="1"/>
</dbReference>
<protein>
    <submittedName>
        <fullName evidence="2">DUF748 domain-containing protein</fullName>
    </submittedName>
</protein>
<dbReference type="Gene3D" id="3.30.1330.60">
    <property type="entry name" value="OmpA-like domain"/>
    <property type="match status" value="1"/>
</dbReference>
<dbReference type="RefSeq" id="WP_269315895.1">
    <property type="nucleotide sequence ID" value="NZ_CP098251.1"/>
</dbReference>
<organism evidence="2">
    <name type="scientific">Oxalobacter aliiformigenes</name>
    <dbReference type="NCBI Taxonomy" id="2946593"/>
    <lineage>
        <taxon>Bacteria</taxon>
        <taxon>Pseudomonadati</taxon>
        <taxon>Pseudomonadota</taxon>
        <taxon>Betaproteobacteria</taxon>
        <taxon>Burkholderiales</taxon>
        <taxon>Oxalobacteraceae</taxon>
        <taxon>Oxalobacter</taxon>
    </lineage>
</organism>
<dbReference type="Pfam" id="PF05359">
    <property type="entry name" value="DUF748"/>
    <property type="match status" value="2"/>
</dbReference>
<dbReference type="GO" id="GO:0005886">
    <property type="term" value="C:plasma membrane"/>
    <property type="evidence" value="ECO:0007669"/>
    <property type="project" value="TreeGrafter"/>
</dbReference>
<evidence type="ECO:0000313" key="2">
    <source>
        <dbReference type="EMBL" id="WAV91086.1"/>
    </source>
</evidence>
<keyword evidence="1" id="KW-1133">Transmembrane helix</keyword>
<gene>
    <name evidence="2" type="ORF">NB646_09750</name>
</gene>
<dbReference type="EMBL" id="CP098251">
    <property type="protein sequence ID" value="WAV91086.1"/>
    <property type="molecule type" value="Genomic_DNA"/>
</dbReference>
<sequence>MAEQKTSGIGKHSRFRLVAVGVLSLVVLSLVVLVIAGIYFLPGFIESRARAFAAENFNRHLTIRKMDLDLFGLTARLEGVRLSNPGQETDFASFDQLYVELAPATFTEFSPVIKEIRLVNPAVHIVRGQDKRSNIRDIVAYFSKSGGSNREKMRFSINNIQIENGTIRVEDEVRKKRLLIEELNVGIPFVANMPSEVDMFVRFGISARINKDKIELVGKSKPAFGKRSGTLGVRLDKLDLPTYLGYLPFDPGFKLKSGKFSTDLDIVFARRDGDRRPVYIQGNITLSSIWLTESDNRDVLKIPEMKIEVGKSDMASGEFNIERIGLKNPQIFLDRDGKGKWNVERLLAAGNWPTGKAEQDGKKSSRQRAWAVGLKQLVVSDGQFRLVDRVSGIRLENSKWSTRLGASWNRDEEGKNSLLVEGGVTLQSLHVFDPDNRDMFRIGTVAMDVGKSDILSGRIGIARIALNSPQVFLDRNGKGQWNFERLQDMGKQGAAKKTESVENKPVSSSLAKVIDLSQLIVRDGRFQFTDRVFAKPVNVEAKNIGLNVERLSLDLSGRNLSVDRIVSAGARVQVVHSMPELLERYRKESGGVMPQETLDKAAEKTGFHYQVKHAGIRDWAFHFENRNVRRPVVTQVSQLEITVENLSDSMEKPVPLLMRAKVNAQGNATLKGHVMVSPFKADLDIDMRNIDIRFIQPYVDDYVNLSLRQADLSVKGTLAMKRAQDGKLHGNFRGGAAIGSLAAVDQLTGRPVISWKNLSLEEVAVNLNPLSVTIDKAKMNDVIARVILLQDGRLNLQNILRSKAGGQKSLTESEEDGLAVEVADKTATVVRPVPVERSVTAASDPSGNDRFRLSIKRWIIGNGNVRFSDNFIKPHYTANIRDLRGAFVNLSNDPKTQSRLWLKGQVNGAPLVISGYVNPLSDKLTLNIKAQVRGMELAQFSAYTGKYLGYGIEKGKLSYKATYKVENGELKAENALVLDQLTLGEKVQSEEALDLSIELALALLKDSDGVIDIHVPITGSLNDPEFSLGSIVGKVVFNTLKKVVTAPFAFLASLNENEKSLSGMIFEPGSSTLSKESELRLEKMAKGLAKRPGIKLEITGLYDEVADRAGLGEFVLQRKIRALKRRKLGMQSFEEVSISREEYPELIKEVYRNEKFDKPRKLLLFDQSLSVSEMEKLLVQHYASTKDGLILLANRRAEAVKNWLVLKGKLPDERIYLLASKKGEAGKDMPAHRVDFNLRWKS</sequence>
<evidence type="ECO:0000256" key="1">
    <source>
        <dbReference type="SAM" id="Phobius"/>
    </source>
</evidence>
<reference evidence="2" key="1">
    <citation type="journal article" date="2022" name="Front. Microbiol.">
        <title>New perspectives on an old grouping: The genomic and phenotypic variability of Oxalobacter formigenes and the implications for calcium oxalate stone prevention.</title>
        <authorList>
            <person name="Chmiel J.A."/>
            <person name="Carr C."/>
            <person name="Stuivenberg G.A."/>
            <person name="Venema R."/>
            <person name="Chanyi R.M."/>
            <person name="Al K.F."/>
            <person name="Giguere D."/>
            <person name="Say H."/>
            <person name="Akouris P.P."/>
            <person name="Dominguez Romero S.A."/>
            <person name="Kwong A."/>
            <person name="Tai V."/>
            <person name="Koval S.F."/>
            <person name="Razvi H."/>
            <person name="Bjazevic J."/>
            <person name="Burton J.P."/>
        </authorList>
    </citation>
    <scope>NUCLEOTIDE SEQUENCE</scope>
    <source>
        <strain evidence="2">OxK</strain>
    </source>
</reference>
<keyword evidence="1" id="KW-0812">Transmembrane</keyword>
<dbReference type="PANTHER" id="PTHR30441:SF8">
    <property type="entry name" value="DUF748 DOMAIN-CONTAINING PROTEIN"/>
    <property type="match status" value="1"/>
</dbReference>
<name>A0A9E9LB24_9BURK</name>
<dbReference type="InterPro" id="IPR052894">
    <property type="entry name" value="AsmA-related"/>
</dbReference>
<dbReference type="GO" id="GO:0090313">
    <property type="term" value="P:regulation of protein targeting to membrane"/>
    <property type="evidence" value="ECO:0007669"/>
    <property type="project" value="TreeGrafter"/>
</dbReference>
<dbReference type="Proteomes" id="UP001164819">
    <property type="component" value="Chromosome"/>
</dbReference>
<dbReference type="AlphaFoldDB" id="A0A9E9LB24"/>